<dbReference type="InterPro" id="IPR053156">
    <property type="entry name" value="T6SS_TssM-like"/>
</dbReference>
<feature type="transmembrane region" description="Helical" evidence="1">
    <location>
        <begin position="437"/>
        <end position="459"/>
    </location>
</feature>
<keyword evidence="1" id="KW-0472">Membrane</keyword>
<evidence type="ECO:0000313" key="7">
    <source>
        <dbReference type="Proteomes" id="UP000672097"/>
    </source>
</evidence>
<dbReference type="InterPro" id="IPR048677">
    <property type="entry name" value="TssM1_hel"/>
</dbReference>
<dbReference type="InterPro" id="IPR017731">
    <property type="entry name" value="TssM1-like"/>
</dbReference>
<evidence type="ECO:0000259" key="2">
    <source>
        <dbReference type="Pfam" id="PF06744"/>
    </source>
</evidence>
<dbReference type="Proteomes" id="UP000672097">
    <property type="component" value="Unassembled WGS sequence"/>
</dbReference>
<feature type="domain" description="Type VI secretion system component TssM1 helical" evidence="5">
    <location>
        <begin position="997"/>
        <end position="1083"/>
    </location>
</feature>
<dbReference type="SUPFAM" id="SSF52540">
    <property type="entry name" value="P-loop containing nucleoside triphosphate hydrolases"/>
    <property type="match status" value="1"/>
</dbReference>
<dbReference type="InterPro" id="IPR027417">
    <property type="entry name" value="P-loop_NTPase"/>
</dbReference>
<accession>A0ABS5E204</accession>
<dbReference type="EMBL" id="JAGQDG010000008">
    <property type="protein sequence ID" value="MBQ0937417.1"/>
    <property type="molecule type" value="Genomic_DNA"/>
</dbReference>
<evidence type="ECO:0000313" key="6">
    <source>
        <dbReference type="EMBL" id="MBQ0937417.1"/>
    </source>
</evidence>
<feature type="transmembrane region" description="Helical" evidence="1">
    <location>
        <begin position="12"/>
        <end position="30"/>
    </location>
</feature>
<evidence type="ECO:0000259" key="5">
    <source>
        <dbReference type="Pfam" id="PF21070"/>
    </source>
</evidence>
<dbReference type="Pfam" id="PF06744">
    <property type="entry name" value="IcmF_C"/>
    <property type="match status" value="1"/>
</dbReference>
<dbReference type="RefSeq" id="WP_210810965.1">
    <property type="nucleotide sequence ID" value="NZ_JAGQDG010000008.1"/>
</dbReference>
<feature type="domain" description="IcmF-related" evidence="3">
    <location>
        <begin position="489"/>
        <end position="840"/>
    </location>
</feature>
<gene>
    <name evidence="6" type="primary">tssM</name>
    <name evidence="6" type="ORF">KAK11_18980</name>
</gene>
<dbReference type="InterPro" id="IPR025743">
    <property type="entry name" value="TssM1_N"/>
</dbReference>
<dbReference type="Pfam" id="PF21070">
    <property type="entry name" value="IcmF_helical"/>
    <property type="match status" value="1"/>
</dbReference>
<reference evidence="6 7" key="1">
    <citation type="submission" date="2021-04" db="EMBL/GenBank/DDBJ databases">
        <title>The genome sequence of type strain Ideonella paludis KCTC 32238.</title>
        <authorList>
            <person name="Liu Y."/>
        </authorList>
    </citation>
    <scope>NUCLEOTIDE SEQUENCE [LARGE SCALE GENOMIC DNA]</scope>
    <source>
        <strain evidence="6 7">KCTC 32238</strain>
    </source>
</reference>
<dbReference type="InterPro" id="IPR010623">
    <property type="entry name" value="IcmF_C"/>
</dbReference>
<dbReference type="InterPro" id="IPR009612">
    <property type="entry name" value="IcmF-rel"/>
</dbReference>
<proteinExistence type="predicted"/>
<feature type="transmembrane region" description="Helical" evidence="1">
    <location>
        <begin position="36"/>
        <end position="57"/>
    </location>
</feature>
<evidence type="ECO:0000259" key="4">
    <source>
        <dbReference type="Pfam" id="PF14331"/>
    </source>
</evidence>
<feature type="domain" description="Type VI secretion system component TssM1 N-terminal" evidence="4">
    <location>
        <begin position="185"/>
        <end position="441"/>
    </location>
</feature>
<name>A0ABS5E204_9BURK</name>
<keyword evidence="1" id="KW-1133">Transmembrane helix</keyword>
<evidence type="ECO:0000259" key="3">
    <source>
        <dbReference type="Pfam" id="PF06761"/>
    </source>
</evidence>
<sequence length="1280" mass="139955">MNRFWTIVLDPRVLVVIGLAALAAFLFIGADVLAVAGFWAALGLALILLVWLIVWVVKRVRAKRAAKALEQAIDQQGALGAAGAEDKAQLAVLRERMQEAVKTVKSSRLGELKGSAALYELPWYMVIGNPAAGKSTAVVKSGLKFPFADASGSIIQGIGGTRNCDWFFTSEGILLDTAGRYSVHEEDRSEWLGFLSLLKKNRPKAPINGIVIAASLAELATGRPEQAIQLAKSLRQRVQEVTEHLEVFAPVYLVFTKADLISGFAEFFEDQEREERERVWGATLPYDQAKRKEAIAAFDKHFDELHDGLKELSIARMSLQRGQALPPGVLTFPLEFAALKPALHAFVVTLFEENPYQYQPVFRGFYFTSAVQEGSSTSRASDRVAKQFALSSRAEYTTAMVVADNGFFLKDLFSKVIFGDKGLVQQYASRRKLRLRAWSFGLGVVVLAAALAGWSWSYLGNRQLMAQVQADLSKVSKMQQERPDLASRLEALELLQDRIEQLQRYREDKPWGISLGLYQGEAIEQKLREEYFAGIKEVMLTPVSQAIEAYLTEVNANPSRLKPMVATPESAATPANQGANKSAAGGTRYVDASVEDAADAYNALKTYLMLADARYLEGSHMTDQLTRFWRGWLDNNRGAMPREKMIRSAERLISFTTSQLADPAFPQLQNKLALVDQTRENLRELVKGMKGIDRVYSDIKARASTRFAPVTVKGLISDRDRDLVAGSHAVPGAFTREAWDDYVEQAFKDAASKELQSADWVLKTAARNDLTLEGSPDQIRKQLTELYKTEYVKEWQQFMQGITVTEFGSFEVAVERMNRFGDTAESPIRKLMTTLFDQTSWDNPSLINERLGKAQGGVMDWIKQSILRMKPGRVEMDVKVGSDKNAAIPMGPVGREFAALSRIMMSRDSNPALIQGYLQQLSKLRTRFNEIKNQGDPGPGARALMVSTLSGNGSELADALRFVDEQMLNGMTDSARATLRPLLVRPLMQAMAVTVPPAETELNRVWAAQVVEPFQKTLAGKYPFDKQSRLEAGPQEISKVFGPEGAISKFGAEALGPMVVRRGDTVVAKTWADIGLRLRPEFSEGFPGWIAMIDGAPSGGGGQPGAGGAAQVPSDQGMFQLLPQGSPGIAEYSVVIDGQTLRYRNTTAEWVSMVWPNPSGVAGARVSAITNEGKTIDLLNEPGRSGFDRFVEIGAPRKIGDKLFELNFVQGPYKVTVHIRMIRSPGEAPPAAAQGSAAVVGGSNARLQGLKLPALVVGSPDVPGAAPGAASGAASAGGAR</sequence>
<comment type="caution">
    <text evidence="6">The sequence shown here is derived from an EMBL/GenBank/DDBJ whole genome shotgun (WGS) entry which is preliminary data.</text>
</comment>
<dbReference type="PANTHER" id="PTHR36153">
    <property type="entry name" value="INNER MEMBRANE PROTEIN-RELATED"/>
    <property type="match status" value="1"/>
</dbReference>
<feature type="domain" description="Type VI secretion system IcmF C-terminal" evidence="2">
    <location>
        <begin position="1119"/>
        <end position="1221"/>
    </location>
</feature>
<dbReference type="Pfam" id="PF14331">
    <property type="entry name" value="IcmF-related_N"/>
    <property type="match status" value="1"/>
</dbReference>
<dbReference type="PANTHER" id="PTHR36153:SF1">
    <property type="entry name" value="TYPE VI SECRETION SYSTEM COMPONENT TSSM1"/>
    <property type="match status" value="1"/>
</dbReference>
<organism evidence="6 7">
    <name type="scientific">Ideonella paludis</name>
    <dbReference type="NCBI Taxonomy" id="1233411"/>
    <lineage>
        <taxon>Bacteria</taxon>
        <taxon>Pseudomonadati</taxon>
        <taxon>Pseudomonadota</taxon>
        <taxon>Betaproteobacteria</taxon>
        <taxon>Burkholderiales</taxon>
        <taxon>Sphaerotilaceae</taxon>
        <taxon>Ideonella</taxon>
    </lineage>
</organism>
<dbReference type="Pfam" id="PF06761">
    <property type="entry name" value="IcmF-related"/>
    <property type="match status" value="1"/>
</dbReference>
<dbReference type="NCBIfam" id="TIGR03348">
    <property type="entry name" value="VI_IcmF"/>
    <property type="match status" value="1"/>
</dbReference>
<protein>
    <submittedName>
        <fullName evidence="6">Type VI secretion system membrane subunit TssM</fullName>
    </submittedName>
</protein>
<keyword evidence="1" id="KW-0812">Transmembrane</keyword>
<evidence type="ECO:0000256" key="1">
    <source>
        <dbReference type="SAM" id="Phobius"/>
    </source>
</evidence>
<keyword evidence="7" id="KW-1185">Reference proteome</keyword>